<dbReference type="EMBL" id="JAARQN010000014">
    <property type="protein sequence ID" value="MBC1458717.1"/>
    <property type="molecule type" value="Genomic_DNA"/>
</dbReference>
<gene>
    <name evidence="2" type="ORF">HB850_13210</name>
</gene>
<dbReference type="Proteomes" id="UP000569903">
    <property type="component" value="Unassembled WGS sequence"/>
</dbReference>
<comment type="caution">
    <text evidence="2">The sequence shown here is derived from an EMBL/GenBank/DDBJ whole genome shotgun (WGS) entry which is preliminary data.</text>
</comment>
<dbReference type="PROSITE" id="PS51257">
    <property type="entry name" value="PROKAR_LIPOPROTEIN"/>
    <property type="match status" value="1"/>
</dbReference>
<keyword evidence="1" id="KW-0732">Signal</keyword>
<evidence type="ECO:0000313" key="2">
    <source>
        <dbReference type="EMBL" id="MBC1458717.1"/>
    </source>
</evidence>
<dbReference type="AlphaFoldDB" id="A0A841Z1L2"/>
<sequence length="182" mass="20520">MKKWIFAIVAMISVIFASCLFVFSDATKADDTTAKLNLATLGSYKLDSRLFETHSIEQSDLSTSKMESYDGLLITADYIHEVDQKRLKEEIRDSKLPVLFADFMDKSSVAFSSTELSLQEIEMLDKGEVQMIYTLPSGELATYGIFDTDRTSLKQLSKAISKVTKVKDLKEWEIETASMLVN</sequence>
<protein>
    <submittedName>
        <fullName evidence="2">Uncharacterized protein</fullName>
    </submittedName>
</protein>
<reference evidence="2 3" key="1">
    <citation type="submission" date="2020-03" db="EMBL/GenBank/DDBJ databases">
        <title>Soil Listeria distribution.</title>
        <authorList>
            <person name="Liao J."/>
            <person name="Wiedmann M."/>
        </authorList>
    </citation>
    <scope>NUCLEOTIDE SEQUENCE [LARGE SCALE GENOMIC DNA]</scope>
    <source>
        <strain evidence="2 3">FSL L7-1614</strain>
    </source>
</reference>
<organism evidence="2 3">
    <name type="scientific">Listeria newyorkensis</name>
    <dbReference type="NCBI Taxonomy" id="1497681"/>
    <lineage>
        <taxon>Bacteria</taxon>
        <taxon>Bacillati</taxon>
        <taxon>Bacillota</taxon>
        <taxon>Bacilli</taxon>
        <taxon>Bacillales</taxon>
        <taxon>Listeriaceae</taxon>
        <taxon>Listeria</taxon>
    </lineage>
</organism>
<name>A0A841Z1L2_9LIST</name>
<evidence type="ECO:0000256" key="1">
    <source>
        <dbReference type="SAM" id="SignalP"/>
    </source>
</evidence>
<feature type="chain" id="PRO_5032909552" evidence="1">
    <location>
        <begin position="30"/>
        <end position="182"/>
    </location>
</feature>
<accession>A0A841Z1L2</accession>
<dbReference type="RefSeq" id="WP_185389820.1">
    <property type="nucleotide sequence ID" value="NZ_JAARQN010000014.1"/>
</dbReference>
<feature type="signal peptide" evidence="1">
    <location>
        <begin position="1"/>
        <end position="29"/>
    </location>
</feature>
<proteinExistence type="predicted"/>
<evidence type="ECO:0000313" key="3">
    <source>
        <dbReference type="Proteomes" id="UP000569903"/>
    </source>
</evidence>